<protein>
    <recommendedName>
        <fullName evidence="2">Tail protein</fullName>
    </recommendedName>
</protein>
<gene>
    <name evidence="1" type="ORF">MM415B02988_0011</name>
</gene>
<name>A0A6M3KZR7_9ZZZZ</name>
<evidence type="ECO:0008006" key="2">
    <source>
        <dbReference type="Google" id="ProtNLM"/>
    </source>
</evidence>
<dbReference type="AlphaFoldDB" id="A0A6M3KZR7"/>
<evidence type="ECO:0000313" key="1">
    <source>
        <dbReference type="EMBL" id="QJA87480.1"/>
    </source>
</evidence>
<dbReference type="EMBL" id="MT142709">
    <property type="protein sequence ID" value="QJA87480.1"/>
    <property type="molecule type" value="Genomic_DNA"/>
</dbReference>
<reference evidence="1" key="1">
    <citation type="submission" date="2020-03" db="EMBL/GenBank/DDBJ databases">
        <title>The deep terrestrial virosphere.</title>
        <authorList>
            <person name="Holmfeldt K."/>
            <person name="Nilsson E."/>
            <person name="Simone D."/>
            <person name="Lopez-Fernandez M."/>
            <person name="Wu X."/>
            <person name="de Brujin I."/>
            <person name="Lundin D."/>
            <person name="Andersson A."/>
            <person name="Bertilsson S."/>
            <person name="Dopson M."/>
        </authorList>
    </citation>
    <scope>NUCLEOTIDE SEQUENCE</scope>
    <source>
        <strain evidence="1">MM415B02988</strain>
    </source>
</reference>
<organism evidence="1">
    <name type="scientific">viral metagenome</name>
    <dbReference type="NCBI Taxonomy" id="1070528"/>
    <lineage>
        <taxon>unclassified sequences</taxon>
        <taxon>metagenomes</taxon>
        <taxon>organismal metagenomes</taxon>
    </lineage>
</organism>
<sequence length="96" mass="10357">MATYGLKTYDSSGTVTLDTTDAISRLRYSIEATATVSGNITLSDISGKTTSEFAVCKEQNKTPHLVSRSGTSITWTAESSNFYPSGDSLVLIFLYD</sequence>
<accession>A0A6M3KZR7</accession>
<proteinExistence type="predicted"/>